<dbReference type="PANTHER" id="PTHR11961">
    <property type="entry name" value="CYTOCHROME C"/>
    <property type="match status" value="1"/>
</dbReference>
<evidence type="ECO:0000256" key="3">
    <source>
        <dbReference type="ARBA" id="ARBA00022723"/>
    </source>
</evidence>
<evidence type="ECO:0000256" key="4">
    <source>
        <dbReference type="ARBA" id="ARBA00022982"/>
    </source>
</evidence>
<keyword evidence="2 6" id="KW-0349">Heme</keyword>
<protein>
    <submittedName>
        <fullName evidence="9">C-type cytochrome</fullName>
    </submittedName>
</protein>
<evidence type="ECO:0000256" key="7">
    <source>
        <dbReference type="SAM" id="SignalP"/>
    </source>
</evidence>
<keyword evidence="1" id="KW-0813">Transport</keyword>
<evidence type="ECO:0000313" key="10">
    <source>
        <dbReference type="Proteomes" id="UP001597115"/>
    </source>
</evidence>
<feature type="chain" id="PRO_5045222058" evidence="7">
    <location>
        <begin position="22"/>
        <end position="117"/>
    </location>
</feature>
<evidence type="ECO:0000256" key="1">
    <source>
        <dbReference type="ARBA" id="ARBA00022448"/>
    </source>
</evidence>
<dbReference type="InterPro" id="IPR002327">
    <property type="entry name" value="Cyt_c_1A/1B"/>
</dbReference>
<gene>
    <name evidence="9" type="ORF">ACFSCW_05035</name>
</gene>
<evidence type="ECO:0000313" key="9">
    <source>
        <dbReference type="EMBL" id="MFD1611163.1"/>
    </source>
</evidence>
<dbReference type="Proteomes" id="UP001597115">
    <property type="component" value="Unassembled WGS sequence"/>
</dbReference>
<keyword evidence="7" id="KW-0732">Signal</keyword>
<dbReference type="Gene3D" id="1.10.760.10">
    <property type="entry name" value="Cytochrome c-like domain"/>
    <property type="match status" value="1"/>
</dbReference>
<name>A0ABW4I167_9SPHN</name>
<proteinExistence type="predicted"/>
<dbReference type="SUPFAM" id="SSF46626">
    <property type="entry name" value="Cytochrome c"/>
    <property type="match status" value="1"/>
</dbReference>
<evidence type="ECO:0000256" key="6">
    <source>
        <dbReference type="PROSITE-ProRule" id="PRU00433"/>
    </source>
</evidence>
<organism evidence="9 10">
    <name type="scientific">Sphingomonas tabacisoli</name>
    <dbReference type="NCBI Taxonomy" id="2249466"/>
    <lineage>
        <taxon>Bacteria</taxon>
        <taxon>Pseudomonadati</taxon>
        <taxon>Pseudomonadota</taxon>
        <taxon>Alphaproteobacteria</taxon>
        <taxon>Sphingomonadales</taxon>
        <taxon>Sphingomonadaceae</taxon>
        <taxon>Sphingomonas</taxon>
    </lineage>
</organism>
<dbReference type="InterPro" id="IPR009056">
    <property type="entry name" value="Cyt_c-like_dom"/>
</dbReference>
<dbReference type="EMBL" id="JBHUDY010000001">
    <property type="protein sequence ID" value="MFD1611163.1"/>
    <property type="molecule type" value="Genomic_DNA"/>
</dbReference>
<sequence>MSFAKTLVLFALAGTAGAAQAQVDPSFASCAACHSTKAGENRLGPSLAGVVGRKKASVAGFNYSPAMKAQQGAWTAASLDAFLTAPTKAVPGTRMIFPGVPDAKKRAALIGYLKTLK</sequence>
<keyword evidence="4" id="KW-0249">Electron transport</keyword>
<evidence type="ECO:0000256" key="2">
    <source>
        <dbReference type="ARBA" id="ARBA00022617"/>
    </source>
</evidence>
<comment type="caution">
    <text evidence="9">The sequence shown here is derived from an EMBL/GenBank/DDBJ whole genome shotgun (WGS) entry which is preliminary data.</text>
</comment>
<dbReference type="Pfam" id="PF00034">
    <property type="entry name" value="Cytochrom_C"/>
    <property type="match status" value="1"/>
</dbReference>
<dbReference type="PROSITE" id="PS51007">
    <property type="entry name" value="CYTC"/>
    <property type="match status" value="1"/>
</dbReference>
<dbReference type="PRINTS" id="PR00604">
    <property type="entry name" value="CYTCHRMECIAB"/>
</dbReference>
<dbReference type="InterPro" id="IPR036909">
    <property type="entry name" value="Cyt_c-like_dom_sf"/>
</dbReference>
<keyword evidence="5 6" id="KW-0408">Iron</keyword>
<reference evidence="10" key="1">
    <citation type="journal article" date="2019" name="Int. J. Syst. Evol. Microbiol.">
        <title>The Global Catalogue of Microorganisms (GCM) 10K type strain sequencing project: providing services to taxonomists for standard genome sequencing and annotation.</title>
        <authorList>
            <consortium name="The Broad Institute Genomics Platform"/>
            <consortium name="The Broad Institute Genome Sequencing Center for Infectious Disease"/>
            <person name="Wu L."/>
            <person name="Ma J."/>
        </authorList>
    </citation>
    <scope>NUCLEOTIDE SEQUENCE [LARGE SCALE GENOMIC DNA]</scope>
    <source>
        <strain evidence="10">CGMCC 1.16275</strain>
    </source>
</reference>
<feature type="domain" description="Cytochrome c" evidence="8">
    <location>
        <begin position="18"/>
        <end position="117"/>
    </location>
</feature>
<dbReference type="RefSeq" id="WP_380887521.1">
    <property type="nucleotide sequence ID" value="NZ_JBHUDY010000001.1"/>
</dbReference>
<evidence type="ECO:0000259" key="8">
    <source>
        <dbReference type="PROSITE" id="PS51007"/>
    </source>
</evidence>
<keyword evidence="3 6" id="KW-0479">Metal-binding</keyword>
<keyword evidence="10" id="KW-1185">Reference proteome</keyword>
<accession>A0ABW4I167</accession>
<evidence type="ECO:0000256" key="5">
    <source>
        <dbReference type="ARBA" id="ARBA00023004"/>
    </source>
</evidence>
<feature type="signal peptide" evidence="7">
    <location>
        <begin position="1"/>
        <end position="21"/>
    </location>
</feature>